<name>R7RYU3_STEHR</name>
<dbReference type="GeneID" id="18799172"/>
<reference evidence="3" key="1">
    <citation type="journal article" date="2012" name="Science">
        <title>The Paleozoic origin of enzymatic lignin decomposition reconstructed from 31 fungal genomes.</title>
        <authorList>
            <person name="Floudas D."/>
            <person name="Binder M."/>
            <person name="Riley R."/>
            <person name="Barry K."/>
            <person name="Blanchette R.A."/>
            <person name="Henrissat B."/>
            <person name="Martinez A.T."/>
            <person name="Otillar R."/>
            <person name="Spatafora J.W."/>
            <person name="Yadav J.S."/>
            <person name="Aerts A."/>
            <person name="Benoit I."/>
            <person name="Boyd A."/>
            <person name="Carlson A."/>
            <person name="Copeland A."/>
            <person name="Coutinho P.M."/>
            <person name="de Vries R.P."/>
            <person name="Ferreira P."/>
            <person name="Findley K."/>
            <person name="Foster B."/>
            <person name="Gaskell J."/>
            <person name="Glotzer D."/>
            <person name="Gorecki P."/>
            <person name="Heitman J."/>
            <person name="Hesse C."/>
            <person name="Hori C."/>
            <person name="Igarashi K."/>
            <person name="Jurgens J.A."/>
            <person name="Kallen N."/>
            <person name="Kersten P."/>
            <person name="Kohler A."/>
            <person name="Kuees U."/>
            <person name="Kumar T.K.A."/>
            <person name="Kuo A."/>
            <person name="LaButti K."/>
            <person name="Larrondo L.F."/>
            <person name="Lindquist E."/>
            <person name="Ling A."/>
            <person name="Lombard V."/>
            <person name="Lucas S."/>
            <person name="Lundell T."/>
            <person name="Martin R."/>
            <person name="McLaughlin D.J."/>
            <person name="Morgenstern I."/>
            <person name="Morin E."/>
            <person name="Murat C."/>
            <person name="Nagy L.G."/>
            <person name="Nolan M."/>
            <person name="Ohm R.A."/>
            <person name="Patyshakuliyeva A."/>
            <person name="Rokas A."/>
            <person name="Ruiz-Duenas F.J."/>
            <person name="Sabat G."/>
            <person name="Salamov A."/>
            <person name="Samejima M."/>
            <person name="Schmutz J."/>
            <person name="Slot J.C."/>
            <person name="St John F."/>
            <person name="Stenlid J."/>
            <person name="Sun H."/>
            <person name="Sun S."/>
            <person name="Syed K."/>
            <person name="Tsang A."/>
            <person name="Wiebenga A."/>
            <person name="Young D."/>
            <person name="Pisabarro A."/>
            <person name="Eastwood D.C."/>
            <person name="Martin F."/>
            <person name="Cullen D."/>
            <person name="Grigoriev I.V."/>
            <person name="Hibbett D.S."/>
        </authorList>
    </citation>
    <scope>NUCLEOTIDE SEQUENCE [LARGE SCALE GENOMIC DNA]</scope>
    <source>
        <strain evidence="3">FP-91666</strain>
    </source>
</reference>
<dbReference type="OrthoDB" id="3269380at2759"/>
<keyword evidence="3" id="KW-1185">Reference proteome</keyword>
<feature type="region of interest" description="Disordered" evidence="1">
    <location>
        <begin position="178"/>
        <end position="212"/>
    </location>
</feature>
<feature type="compositionally biased region" description="Low complexity" evidence="1">
    <location>
        <begin position="57"/>
        <end position="71"/>
    </location>
</feature>
<evidence type="ECO:0000313" key="3">
    <source>
        <dbReference type="Proteomes" id="UP000053927"/>
    </source>
</evidence>
<evidence type="ECO:0000313" key="2">
    <source>
        <dbReference type="EMBL" id="EIM79497.1"/>
    </source>
</evidence>
<feature type="region of interest" description="Disordered" evidence="1">
    <location>
        <begin position="525"/>
        <end position="555"/>
    </location>
</feature>
<feature type="compositionally biased region" description="Low complexity" evidence="1">
    <location>
        <begin position="178"/>
        <end position="194"/>
    </location>
</feature>
<feature type="region of interest" description="Disordered" evidence="1">
    <location>
        <begin position="1"/>
        <end position="71"/>
    </location>
</feature>
<dbReference type="KEGG" id="shs:STEHIDRAFT_143196"/>
<dbReference type="Proteomes" id="UP000053927">
    <property type="component" value="Unassembled WGS sequence"/>
</dbReference>
<dbReference type="AlphaFoldDB" id="R7RYU3"/>
<protein>
    <submittedName>
        <fullName evidence="2">Uncharacterized protein</fullName>
    </submittedName>
</protein>
<gene>
    <name evidence="2" type="ORF">STEHIDRAFT_143196</name>
</gene>
<organism evidence="2 3">
    <name type="scientific">Stereum hirsutum (strain FP-91666)</name>
    <name type="common">White-rot fungus</name>
    <dbReference type="NCBI Taxonomy" id="721885"/>
    <lineage>
        <taxon>Eukaryota</taxon>
        <taxon>Fungi</taxon>
        <taxon>Dikarya</taxon>
        <taxon>Basidiomycota</taxon>
        <taxon>Agaricomycotina</taxon>
        <taxon>Agaricomycetes</taxon>
        <taxon>Russulales</taxon>
        <taxon>Stereaceae</taxon>
        <taxon>Stereum</taxon>
    </lineage>
</organism>
<dbReference type="RefSeq" id="XP_007311451.1">
    <property type="nucleotide sequence ID" value="XM_007311389.1"/>
</dbReference>
<accession>R7RYU3</accession>
<proteinExistence type="predicted"/>
<feature type="compositionally biased region" description="Basic residues" evidence="1">
    <location>
        <begin position="532"/>
        <end position="542"/>
    </location>
</feature>
<dbReference type="EMBL" id="JH687404">
    <property type="protein sequence ID" value="EIM79497.1"/>
    <property type="molecule type" value="Genomic_DNA"/>
</dbReference>
<sequence>MGRMDWTLDEPLDLAPSDQWDANPRSPSPDALEREITFPGLGVCIPSGSRPSTPELSAAGSDSDPVSSSPASVFTPLSPFMPFSSAFSATSVSMESRMDEPAYPLLDCTSLSRVDHRLALDTDGEGATSMYAQDISVSYPFEGNCQQSQAQAHTLTLETNTNPSPDIHRTHPSILSLPPASFSLPASTRPTPAAKSKKSTTKKAGSGATSNRVHDLGRRIKERRGVVDVGGAGGGGACADAGTGAGSVSVVSRAGGRNYAGASKWNGGLSGLGRKTKRGARGKFVSNTTKTKERLVTGLGSGLRSGSGFSSGRALEVGRGCDERVSEDASQLVDHDPIAMADALSQASYPSIEQHERAEDLAADVGAGSGVASTSGRKSREKAFKCPLVDKLVHLKLCPSSFELRDPRFETEYMPHKEDMHSDLFVARCVYPYLSVDISDGREVTLCDFISGRSRESVDAYMRSIRCKMYPAEERTGTINRSFPIPWWVMELERCGDTRSFRGHVECVEVERARHTMLREVLPEPKRSQISPRKRNVYRPRPRASFPAPGTSSTIAPNSFSTIAMDWNGIPAAPVATHIAQCPST</sequence>
<evidence type="ECO:0000256" key="1">
    <source>
        <dbReference type="SAM" id="MobiDB-lite"/>
    </source>
</evidence>